<sequence>MTSMTKLTSIAAAALLLASGSAFAKAHNQGNTEVPGETVGTETVGPAQTLGSAKGQRPVEKAPDCPGNSCSAGAKE</sequence>
<evidence type="ECO:0008006" key="5">
    <source>
        <dbReference type="Google" id="ProtNLM"/>
    </source>
</evidence>
<evidence type="ECO:0000256" key="2">
    <source>
        <dbReference type="SAM" id="SignalP"/>
    </source>
</evidence>
<evidence type="ECO:0000256" key="1">
    <source>
        <dbReference type="SAM" id="MobiDB-lite"/>
    </source>
</evidence>
<evidence type="ECO:0000313" key="3">
    <source>
        <dbReference type="EMBL" id="PWK57481.1"/>
    </source>
</evidence>
<proteinExistence type="predicted"/>
<gene>
    <name evidence="3" type="ORF">C8D95_102124</name>
</gene>
<organism evidence="3 4">
    <name type="scientific">Silicimonas algicola</name>
    <dbReference type="NCBI Taxonomy" id="1826607"/>
    <lineage>
        <taxon>Bacteria</taxon>
        <taxon>Pseudomonadati</taxon>
        <taxon>Pseudomonadota</taxon>
        <taxon>Alphaproteobacteria</taxon>
        <taxon>Rhodobacterales</taxon>
        <taxon>Paracoccaceae</taxon>
    </lineage>
</organism>
<comment type="caution">
    <text evidence="3">The sequence shown here is derived from an EMBL/GenBank/DDBJ whole genome shotgun (WGS) entry which is preliminary data.</text>
</comment>
<dbReference type="AlphaFoldDB" id="A0A316G993"/>
<keyword evidence="4" id="KW-1185">Reference proteome</keyword>
<protein>
    <recommendedName>
        <fullName evidence="5">Secreted protein</fullName>
    </recommendedName>
</protein>
<feature type="signal peptide" evidence="2">
    <location>
        <begin position="1"/>
        <end position="24"/>
    </location>
</feature>
<dbReference type="KEGG" id="salo:EF888_13540"/>
<feature type="region of interest" description="Disordered" evidence="1">
    <location>
        <begin position="26"/>
        <end position="76"/>
    </location>
</feature>
<dbReference type="Proteomes" id="UP000245390">
    <property type="component" value="Unassembled WGS sequence"/>
</dbReference>
<feature type="compositionally biased region" description="Low complexity" evidence="1">
    <location>
        <begin position="26"/>
        <end position="46"/>
    </location>
</feature>
<evidence type="ECO:0000313" key="4">
    <source>
        <dbReference type="Proteomes" id="UP000245390"/>
    </source>
</evidence>
<name>A0A316G993_9RHOB</name>
<dbReference type="RefSeq" id="WP_109758090.1">
    <property type="nucleotide sequence ID" value="NZ_QGGV01000002.1"/>
</dbReference>
<accession>A0A316G993</accession>
<dbReference type="EMBL" id="QGGV01000002">
    <property type="protein sequence ID" value="PWK57481.1"/>
    <property type="molecule type" value="Genomic_DNA"/>
</dbReference>
<reference evidence="3 4" key="1">
    <citation type="submission" date="2018-05" db="EMBL/GenBank/DDBJ databases">
        <title>Genomic Encyclopedia of Type Strains, Phase IV (KMG-IV): sequencing the most valuable type-strain genomes for metagenomic binning, comparative biology and taxonomic classification.</title>
        <authorList>
            <person name="Goeker M."/>
        </authorList>
    </citation>
    <scope>NUCLEOTIDE SEQUENCE [LARGE SCALE GENOMIC DNA]</scope>
    <source>
        <strain evidence="3 4">DSM 103371</strain>
    </source>
</reference>
<keyword evidence="2" id="KW-0732">Signal</keyword>
<feature type="chain" id="PRO_5016318000" description="Secreted protein" evidence="2">
    <location>
        <begin position="25"/>
        <end position="76"/>
    </location>
</feature>